<sequence length="322" mass="35732">MRPTEDDEFVHTPEDDPDWQENLYFSGLAPGHRAAFEVHVAHFPHRGYVHVAATVGLGGRLVSHIVERPAANFVSVPRLDVEAIEPLRKLRLRYSGQGYDGSPMVQGEGLVPFGMDLKMSSPVAPLTTDDQNAEFSWADGRYELGADWTGTLWCGSNRVAAQGLGVRDHSWGVRSVVVDAYWWLPMYFPDPPTFISGLTVLQGGRWRGTCAVSDSDGVRQSGEPWVRPDGIPLPGAYRSATVVHHPPSERDPAFLTEAYRVAMRLPHMTRSDEDFILYDMLSTARCGTQKGYCHFQFGAPEGSPLLTAFLPQFRPEEEGMST</sequence>
<evidence type="ECO:0000313" key="2">
    <source>
        <dbReference type="Proteomes" id="UP000294513"/>
    </source>
</evidence>
<evidence type="ECO:0000313" key="1">
    <source>
        <dbReference type="EMBL" id="TDD84484.1"/>
    </source>
</evidence>
<organism evidence="1 2">
    <name type="scientific">Actinomadura rubrisoli</name>
    <dbReference type="NCBI Taxonomy" id="2530368"/>
    <lineage>
        <taxon>Bacteria</taxon>
        <taxon>Bacillati</taxon>
        <taxon>Actinomycetota</taxon>
        <taxon>Actinomycetes</taxon>
        <taxon>Streptosporangiales</taxon>
        <taxon>Thermomonosporaceae</taxon>
        <taxon>Actinomadura</taxon>
    </lineage>
</organism>
<protein>
    <recommendedName>
        <fullName evidence="3">AttH domain-containing protein</fullName>
    </recommendedName>
</protein>
<reference evidence="1 2" key="1">
    <citation type="submission" date="2019-03" db="EMBL/GenBank/DDBJ databases">
        <title>Draft genome sequences of novel Actinobacteria.</title>
        <authorList>
            <person name="Sahin N."/>
            <person name="Ay H."/>
            <person name="Saygin H."/>
        </authorList>
    </citation>
    <scope>NUCLEOTIDE SEQUENCE [LARGE SCALE GENOMIC DNA]</scope>
    <source>
        <strain evidence="1 2">H3C3</strain>
    </source>
</reference>
<dbReference type="RefSeq" id="WP_131895387.1">
    <property type="nucleotide sequence ID" value="NZ_SMKU01000101.1"/>
</dbReference>
<comment type="caution">
    <text evidence="1">The sequence shown here is derived from an EMBL/GenBank/DDBJ whole genome shotgun (WGS) entry which is preliminary data.</text>
</comment>
<proteinExistence type="predicted"/>
<evidence type="ECO:0008006" key="3">
    <source>
        <dbReference type="Google" id="ProtNLM"/>
    </source>
</evidence>
<name>A0A4R5BKV6_9ACTN</name>
<dbReference type="AlphaFoldDB" id="A0A4R5BKV6"/>
<dbReference type="EMBL" id="SMKU01000101">
    <property type="protein sequence ID" value="TDD84484.1"/>
    <property type="molecule type" value="Genomic_DNA"/>
</dbReference>
<dbReference type="Proteomes" id="UP000294513">
    <property type="component" value="Unassembled WGS sequence"/>
</dbReference>
<dbReference type="SUPFAM" id="SSF159245">
    <property type="entry name" value="AttH-like"/>
    <property type="match status" value="1"/>
</dbReference>
<accession>A0A4R5BKV6</accession>
<keyword evidence="2" id="KW-1185">Reference proteome</keyword>
<gene>
    <name evidence="1" type="ORF">E1298_19900</name>
</gene>
<dbReference type="OrthoDB" id="115252at2"/>